<dbReference type="InterPro" id="IPR016186">
    <property type="entry name" value="C-type_lectin-like/link_sf"/>
</dbReference>
<evidence type="ECO:0000259" key="1">
    <source>
        <dbReference type="Pfam" id="PF07588"/>
    </source>
</evidence>
<feature type="domain" description="DUF1554" evidence="1">
    <location>
        <begin position="91"/>
        <end position="227"/>
    </location>
</feature>
<evidence type="ECO:0000313" key="2">
    <source>
        <dbReference type="EMBL" id="AYV55266.1"/>
    </source>
</evidence>
<evidence type="ECO:0000313" key="4">
    <source>
        <dbReference type="Proteomes" id="UP000231919"/>
    </source>
</evidence>
<dbReference type="SUPFAM" id="SSF56436">
    <property type="entry name" value="C-type lectin-like"/>
    <property type="match status" value="1"/>
</dbReference>
<sequence length="252" mass="26589">MIFKNDFVHHETSIFKSDKICASISGKNILKSAFSLLLVGLLFSCSTPFPDVNSSVLLLGLLNQNNTADNGTNNPSNPNLLFKYIFVTTASTNGALGNIAGADTKCANEKNANFASLPGTGTDYKALIASPTRRACTTAFCTTTAQNISWVLLPNQDYYKGTVASPVKVFTTNAGGVVVFPTLSVIDPGAVSWWTGIEADWTTSVDHCSSWGDGTAGSSAQYGVGNSTADTSIAAAFTLDCTNTRKLVCVRQ</sequence>
<organism evidence="2 5">
    <name type="scientific">Leptospira kmetyi</name>
    <dbReference type="NCBI Taxonomy" id="408139"/>
    <lineage>
        <taxon>Bacteria</taxon>
        <taxon>Pseudomonadati</taxon>
        <taxon>Spirochaetota</taxon>
        <taxon>Spirochaetia</taxon>
        <taxon>Leptospirales</taxon>
        <taxon>Leptospiraceae</taxon>
        <taxon>Leptospira</taxon>
    </lineage>
</organism>
<dbReference type="Pfam" id="PF07588">
    <property type="entry name" value="DUF1554"/>
    <property type="match status" value="1"/>
</dbReference>
<protein>
    <submittedName>
        <fullName evidence="2">DUF1554 domain-containing protein</fullName>
    </submittedName>
</protein>
<dbReference type="Proteomes" id="UP000231919">
    <property type="component" value="Unassembled WGS sequence"/>
</dbReference>
<dbReference type="InterPro" id="IPR011448">
    <property type="entry name" value="DUF1554"/>
</dbReference>
<keyword evidence="4" id="KW-1185">Reference proteome</keyword>
<dbReference type="EMBL" id="CP033614">
    <property type="protein sequence ID" value="AYV55266.1"/>
    <property type="molecule type" value="Genomic_DNA"/>
</dbReference>
<name>A0A5F1XSD8_9LEPT</name>
<accession>A0A5F1XSD8</accession>
<dbReference type="AlphaFoldDB" id="A0A5F1XSD8"/>
<dbReference type="InterPro" id="IPR016187">
    <property type="entry name" value="CTDL_fold"/>
</dbReference>
<evidence type="ECO:0000313" key="5">
    <source>
        <dbReference type="Proteomes" id="UP000276407"/>
    </source>
</evidence>
<proteinExistence type="predicted"/>
<reference evidence="2 5" key="2">
    <citation type="submission" date="2018-11" db="EMBL/GenBank/DDBJ databases">
        <title>Complete genome sequence of Leptospira kmetyi isolate LS 001/16 from soil sample associated with a leptospirosis patient in Kelantan.</title>
        <authorList>
            <person name="Muhammad Yusoff F."/>
            <person name="Muhammad Yusoff S."/>
            <person name="Ahmad M.N."/>
            <person name="Yusof N.Y."/>
            <person name="Aziah I."/>
        </authorList>
    </citation>
    <scope>NUCLEOTIDE SEQUENCE [LARGE SCALE GENOMIC DNA]</scope>
    <source>
        <strain evidence="2 5">LS 001/16</strain>
    </source>
</reference>
<dbReference type="EMBL" id="NPDP01000006">
    <property type="protein sequence ID" value="PJZ31013.1"/>
    <property type="molecule type" value="Genomic_DNA"/>
</dbReference>
<dbReference type="KEGG" id="lkm:EFP84_06915"/>
<dbReference type="Proteomes" id="UP000276407">
    <property type="component" value="Chromosome 1"/>
</dbReference>
<dbReference type="Gene3D" id="3.10.100.10">
    <property type="entry name" value="Mannose-Binding Protein A, subunit A"/>
    <property type="match status" value="1"/>
</dbReference>
<evidence type="ECO:0000313" key="3">
    <source>
        <dbReference type="EMBL" id="PJZ31013.1"/>
    </source>
</evidence>
<reference evidence="3 4" key="1">
    <citation type="submission" date="2017-07" db="EMBL/GenBank/DDBJ databases">
        <title>Leptospira spp. isolated from tropical soils.</title>
        <authorList>
            <person name="Thibeaux R."/>
            <person name="Iraola G."/>
            <person name="Ferres I."/>
            <person name="Bierque E."/>
            <person name="Girault D."/>
            <person name="Soupe-Gilbert M.-E."/>
            <person name="Picardeau M."/>
            <person name="Goarant C."/>
        </authorList>
    </citation>
    <scope>NUCLEOTIDE SEQUENCE [LARGE SCALE GENOMIC DNA]</scope>
    <source>
        <strain evidence="3 4">JW2-C-B1</strain>
    </source>
</reference>
<gene>
    <name evidence="3" type="ORF">CH378_05115</name>
    <name evidence="2" type="ORF">EFP84_06915</name>
</gene>